<dbReference type="InterPro" id="IPR007259">
    <property type="entry name" value="GCP"/>
</dbReference>
<feature type="region of interest" description="Disordered" evidence="7">
    <location>
        <begin position="662"/>
        <end position="681"/>
    </location>
</feature>
<evidence type="ECO:0000313" key="11">
    <source>
        <dbReference type="RefSeq" id="XP_014671530.1"/>
    </source>
</evidence>
<evidence type="ECO:0000256" key="7">
    <source>
        <dbReference type="SAM" id="MobiDB-lite"/>
    </source>
</evidence>
<feature type="domain" description="Gamma tubulin complex component protein N-terminal" evidence="9">
    <location>
        <begin position="23"/>
        <end position="240"/>
    </location>
</feature>
<sequence length="681" mass="76889">MKTFCGFSTFVLGEFFIYAINMLHELLLALHGYPGSIFNVQEHGNLENPCTSLSSMQVVKGLPFLHPSEVAVLDRVLQLGAWYKCFKDFIENYKFAPNVNKTSGDKDARFLRGLYLQAFCGGLDEVLEPYRCQLLELEKDFMSDPHLPVSHVQQALQQYYLLFPALHGVIMEIRAKKVHGCCILDIVHKKSISGSELVSSNLKRILQVCHSVLYRQTTAWVLHGILMDEQKEFFIQEHQPPPSSIQAGGFGRTQTPDRQATVSPAGPLLVLRPQRCCLPTCRCASPEKILLQSANDSPCTMFDGGLLTVFRSQEDSFAQQLLQLQQQPEFSLADFEAVIGKIRACIAERLWKLVVEEADLLTHIQLVKNMYLMGRGELFHAFIDTADNLLRAPPSHTTEHDVNMVFQQVARNIVMGDDSFLDAFYLTVPAPDNKRQDDAGGTETGWSRLGLVYTVDWPLHILFSKPVLDKYNKVFKYLMSVQRAHISLNSCWAMQKQQKHHKCPGILATASWQMHNHMSFLVNNLQYYLMVDVLETQFATLVSKIQSTKDFEAIRLAHDSFLTSIQAQCFLLLKPVSYCIGEILNLCQSFCTLTMSSAVPPTQREHDQLNNISQAFGRQTSLLFKILSRVRNHQSSPHLAQFLMRIDFNKFFTGSGGQLGSAQVNPRSTEGRSKIKSIGGL</sequence>
<dbReference type="InterPro" id="IPR042241">
    <property type="entry name" value="GCP_C_sf"/>
</dbReference>
<organism evidence="10 11">
    <name type="scientific">Priapulus caudatus</name>
    <name type="common">Priapulid worm</name>
    <dbReference type="NCBI Taxonomy" id="37621"/>
    <lineage>
        <taxon>Eukaryota</taxon>
        <taxon>Metazoa</taxon>
        <taxon>Ecdysozoa</taxon>
        <taxon>Scalidophora</taxon>
        <taxon>Priapulida</taxon>
        <taxon>Priapulimorpha</taxon>
        <taxon>Priapulimorphida</taxon>
        <taxon>Priapulidae</taxon>
        <taxon>Priapulus</taxon>
    </lineage>
</organism>
<evidence type="ECO:0000256" key="3">
    <source>
        <dbReference type="ARBA" id="ARBA00022490"/>
    </source>
</evidence>
<comment type="subcellular location">
    <subcellularLocation>
        <location evidence="1 6">Cytoplasm</location>
        <location evidence="1 6">Cytoskeleton</location>
        <location evidence="1 6">Microtubule organizing center</location>
    </subcellularLocation>
</comment>
<protein>
    <recommendedName>
        <fullName evidence="6">Gamma-tubulin complex component</fullName>
    </recommendedName>
</protein>
<evidence type="ECO:0000313" key="10">
    <source>
        <dbReference type="Proteomes" id="UP000695022"/>
    </source>
</evidence>
<name>A0ABM1EH59_PRICU</name>
<comment type="similarity">
    <text evidence="2 6">Belongs to the TUBGCP family.</text>
</comment>
<dbReference type="Gene3D" id="1.20.120.1900">
    <property type="entry name" value="Gamma-tubulin complex, C-terminal domain"/>
    <property type="match status" value="1"/>
</dbReference>
<gene>
    <name evidence="11" type="primary">LOC106812215</name>
</gene>
<evidence type="ECO:0000256" key="6">
    <source>
        <dbReference type="RuleBase" id="RU363050"/>
    </source>
</evidence>
<dbReference type="RefSeq" id="XP_014671530.1">
    <property type="nucleotide sequence ID" value="XM_014816044.1"/>
</dbReference>
<evidence type="ECO:0000256" key="4">
    <source>
        <dbReference type="ARBA" id="ARBA00022701"/>
    </source>
</evidence>
<dbReference type="PANTHER" id="PTHR19302:SF27">
    <property type="entry name" value="GAMMA-TUBULIN COMPLEX COMPONENT 4"/>
    <property type="match status" value="1"/>
</dbReference>
<accession>A0ABM1EH59</accession>
<evidence type="ECO:0000256" key="5">
    <source>
        <dbReference type="ARBA" id="ARBA00023212"/>
    </source>
</evidence>
<dbReference type="InterPro" id="IPR040457">
    <property type="entry name" value="GCP_C"/>
</dbReference>
<keyword evidence="5 6" id="KW-0206">Cytoskeleton</keyword>
<keyword evidence="10" id="KW-1185">Reference proteome</keyword>
<dbReference type="GeneID" id="106812215"/>
<evidence type="ECO:0000256" key="2">
    <source>
        <dbReference type="ARBA" id="ARBA00010337"/>
    </source>
</evidence>
<keyword evidence="4 6" id="KW-0493">Microtubule</keyword>
<evidence type="ECO:0000259" key="9">
    <source>
        <dbReference type="Pfam" id="PF17681"/>
    </source>
</evidence>
<keyword evidence="3 6" id="KW-0963">Cytoplasm</keyword>
<dbReference type="InterPro" id="IPR041470">
    <property type="entry name" value="GCP_N"/>
</dbReference>
<dbReference type="Proteomes" id="UP000695022">
    <property type="component" value="Unplaced"/>
</dbReference>
<evidence type="ECO:0000259" key="8">
    <source>
        <dbReference type="Pfam" id="PF04130"/>
    </source>
</evidence>
<dbReference type="Pfam" id="PF04130">
    <property type="entry name" value="GCP_C_terminal"/>
    <property type="match status" value="1"/>
</dbReference>
<dbReference type="Pfam" id="PF17681">
    <property type="entry name" value="GCP_N_terminal"/>
    <property type="match status" value="1"/>
</dbReference>
<reference evidence="11" key="1">
    <citation type="submission" date="2025-08" db="UniProtKB">
        <authorList>
            <consortium name="RefSeq"/>
        </authorList>
    </citation>
    <scope>IDENTIFICATION</scope>
</reference>
<feature type="domain" description="Gamma tubulin complex component C-terminal" evidence="8">
    <location>
        <begin position="360"/>
        <end position="652"/>
    </location>
</feature>
<evidence type="ECO:0000256" key="1">
    <source>
        <dbReference type="ARBA" id="ARBA00004267"/>
    </source>
</evidence>
<proteinExistence type="inferred from homology"/>
<dbReference type="PANTHER" id="PTHR19302">
    <property type="entry name" value="GAMMA TUBULIN COMPLEX PROTEIN"/>
    <property type="match status" value="1"/>
</dbReference>